<dbReference type="AlphaFoldDB" id="A0AAD8EMK4"/>
<dbReference type="Proteomes" id="UP001233999">
    <property type="component" value="Unassembled WGS sequence"/>
</dbReference>
<keyword evidence="3" id="KW-1185">Reference proteome</keyword>
<reference evidence="2" key="2">
    <citation type="submission" date="2023-05" db="EMBL/GenBank/DDBJ databases">
        <authorList>
            <person name="Fouks B."/>
        </authorList>
    </citation>
    <scope>NUCLEOTIDE SEQUENCE</scope>
    <source>
        <strain evidence="2">Stay&amp;Tobe</strain>
        <tissue evidence="2">Testes</tissue>
    </source>
</reference>
<evidence type="ECO:0000256" key="1">
    <source>
        <dbReference type="SAM" id="MobiDB-lite"/>
    </source>
</evidence>
<evidence type="ECO:0000313" key="3">
    <source>
        <dbReference type="Proteomes" id="UP001233999"/>
    </source>
</evidence>
<organism evidence="2 3">
    <name type="scientific">Diploptera punctata</name>
    <name type="common">Pacific beetle cockroach</name>
    <dbReference type="NCBI Taxonomy" id="6984"/>
    <lineage>
        <taxon>Eukaryota</taxon>
        <taxon>Metazoa</taxon>
        <taxon>Ecdysozoa</taxon>
        <taxon>Arthropoda</taxon>
        <taxon>Hexapoda</taxon>
        <taxon>Insecta</taxon>
        <taxon>Pterygota</taxon>
        <taxon>Neoptera</taxon>
        <taxon>Polyneoptera</taxon>
        <taxon>Dictyoptera</taxon>
        <taxon>Blattodea</taxon>
        <taxon>Blaberoidea</taxon>
        <taxon>Blaberidae</taxon>
        <taxon>Diplopterinae</taxon>
        <taxon>Diploptera</taxon>
    </lineage>
</organism>
<feature type="non-terminal residue" evidence="2">
    <location>
        <position position="208"/>
    </location>
</feature>
<gene>
    <name evidence="2" type="ORF">L9F63_013142</name>
</gene>
<comment type="caution">
    <text evidence="2">The sequence shown here is derived from an EMBL/GenBank/DDBJ whole genome shotgun (WGS) entry which is preliminary data.</text>
</comment>
<name>A0AAD8EMK4_DIPPU</name>
<feature type="non-terminal residue" evidence="2">
    <location>
        <position position="1"/>
    </location>
</feature>
<sequence>RIEHISEHLNIGNIQWKKSRKYKRKEKPEEYRDPPVEEKTSHNIYPDSQGKNLKNIGILQEKPEEYRDPPVGEEEKTSHNIFLDSQGKNLKNIGILQREKRRKQEEKTSHNIFPDSRGKNLKNIEILQDPPVGEEEKMSHNIFPDSQGKICRILGSSRKNLINIGILHRERSLSTRELSVLSLSLGELLLLSALKLNVQNKLHYHSSQ</sequence>
<feature type="compositionally biased region" description="Basic and acidic residues" evidence="1">
    <location>
        <begin position="61"/>
        <end position="78"/>
    </location>
</feature>
<reference evidence="2" key="1">
    <citation type="journal article" date="2023" name="IScience">
        <title>Live-bearing cockroach genome reveals convergent evolutionary mechanisms linked to viviparity in insects and beyond.</title>
        <authorList>
            <person name="Fouks B."/>
            <person name="Harrison M.C."/>
            <person name="Mikhailova A.A."/>
            <person name="Marchal E."/>
            <person name="English S."/>
            <person name="Carruthers M."/>
            <person name="Jennings E.C."/>
            <person name="Chiamaka E.L."/>
            <person name="Frigard R.A."/>
            <person name="Pippel M."/>
            <person name="Attardo G.M."/>
            <person name="Benoit J.B."/>
            <person name="Bornberg-Bauer E."/>
            <person name="Tobe S.S."/>
        </authorList>
    </citation>
    <scope>NUCLEOTIDE SEQUENCE</scope>
    <source>
        <strain evidence="2">Stay&amp;Tobe</strain>
    </source>
</reference>
<dbReference type="EMBL" id="JASPKZ010002320">
    <property type="protein sequence ID" value="KAJ9595676.1"/>
    <property type="molecule type" value="Genomic_DNA"/>
</dbReference>
<accession>A0AAD8EMK4</accession>
<feature type="compositionally biased region" description="Basic and acidic residues" evidence="1">
    <location>
        <begin position="26"/>
        <end position="41"/>
    </location>
</feature>
<feature type="region of interest" description="Disordered" evidence="1">
    <location>
        <begin position="61"/>
        <end position="80"/>
    </location>
</feature>
<protein>
    <submittedName>
        <fullName evidence="2">Uncharacterized protein</fullName>
    </submittedName>
</protein>
<feature type="region of interest" description="Disordered" evidence="1">
    <location>
        <begin position="19"/>
        <end position="54"/>
    </location>
</feature>
<proteinExistence type="predicted"/>
<evidence type="ECO:0000313" key="2">
    <source>
        <dbReference type="EMBL" id="KAJ9595676.1"/>
    </source>
</evidence>